<dbReference type="Proteomes" id="UP000294299">
    <property type="component" value="Chromosome NFRAN"/>
</dbReference>
<dbReference type="RefSeq" id="WP_134482717.1">
    <property type="nucleotide sequence ID" value="NZ_LR216287.1"/>
</dbReference>
<proteinExistence type="predicted"/>
<evidence type="ECO:0000256" key="1">
    <source>
        <dbReference type="SAM" id="MobiDB-lite"/>
    </source>
</evidence>
<feature type="region of interest" description="Disordered" evidence="1">
    <location>
        <begin position="30"/>
        <end position="63"/>
    </location>
</feature>
<evidence type="ECO:0000313" key="3">
    <source>
        <dbReference type="Proteomes" id="UP000294299"/>
    </source>
</evidence>
<name>A0A484I8L3_9ARCH</name>
<keyword evidence="3" id="KW-1185">Reference proteome</keyword>
<dbReference type="EMBL" id="LR216287">
    <property type="protein sequence ID" value="VFJ12624.1"/>
    <property type="molecule type" value="Genomic_DNA"/>
</dbReference>
<organism evidence="2 3">
    <name type="scientific">Candidatus Nitrosocosmicus franklandianus</name>
    <dbReference type="NCBI Taxonomy" id="1798806"/>
    <lineage>
        <taxon>Archaea</taxon>
        <taxon>Nitrososphaerota</taxon>
        <taxon>Nitrososphaeria</taxon>
        <taxon>Nitrososphaerales</taxon>
        <taxon>Nitrososphaeraceae</taxon>
        <taxon>Candidatus Nitrosocosmicus</taxon>
    </lineage>
</organism>
<dbReference type="KEGG" id="nfn:NFRAN_0303"/>
<reference evidence="2 3" key="1">
    <citation type="submission" date="2019-02" db="EMBL/GenBank/DDBJ databases">
        <authorList>
            <person name="Lehtovirta-Morley E L."/>
        </authorList>
    </citation>
    <scope>NUCLEOTIDE SEQUENCE [LARGE SCALE GENOMIC DNA]</scope>
    <source>
        <strain evidence="2">NFRAN1</strain>
    </source>
</reference>
<dbReference type="GeneID" id="39419862"/>
<evidence type="ECO:0000313" key="2">
    <source>
        <dbReference type="EMBL" id="VFJ12624.1"/>
    </source>
</evidence>
<protein>
    <submittedName>
        <fullName evidence="2">Uncharacterized protein</fullName>
    </submittedName>
</protein>
<gene>
    <name evidence="2" type="ORF">NFRAN_0303</name>
</gene>
<sequence>MNDKQQGALAIVLIAFFIIVNIAVSTPALSGTMTQPADQAESTPENETASANMTTSDISNNTG</sequence>
<accession>A0A484I8L3</accession>
<dbReference type="AlphaFoldDB" id="A0A484I8L3"/>